<sequence>MDRNKTIIRAKLKSFTNIFYVLSGIFFLVAFFLLLREHFSSIFLACDLLLGFIFLFVPLGKKITISGNLLDYQNWFFFHHKIEISAETKIKMGMCYPKWGAQEFIWKISNHRGKEKIKIHTWYFDYKKVNAEFEKLAGYKIEFSLANIRF</sequence>
<keyword evidence="1" id="KW-0472">Membrane</keyword>
<protein>
    <submittedName>
        <fullName evidence="2">Uncharacterized protein</fullName>
    </submittedName>
</protein>
<keyword evidence="3" id="KW-1185">Reference proteome</keyword>
<dbReference type="STRING" id="907348.TresaDRAFT_1318"/>
<reference evidence="2 3" key="1">
    <citation type="submission" date="2011-09" db="EMBL/GenBank/DDBJ databases">
        <title>The draft genome of Treponema saccharophilum DSM 2985.</title>
        <authorList>
            <consortium name="US DOE Joint Genome Institute (JGI-PGF)"/>
            <person name="Lucas S."/>
            <person name="Copeland A."/>
            <person name="Lapidus A."/>
            <person name="Glavina del Rio T."/>
            <person name="Dalin E."/>
            <person name="Tice H."/>
            <person name="Bruce D."/>
            <person name="Goodwin L."/>
            <person name="Pitluck S."/>
            <person name="Peters L."/>
            <person name="Kyrpides N."/>
            <person name="Mavromatis K."/>
            <person name="Ivanova N."/>
            <person name="Markowitz V."/>
            <person name="Cheng J.-F."/>
            <person name="Hugenholtz P."/>
            <person name="Woyke T."/>
            <person name="Wu D."/>
            <person name="Gronow S."/>
            <person name="Wellnitz S."/>
            <person name="Brambilla E."/>
            <person name="Klenk H.-P."/>
            <person name="Eisen J.A."/>
        </authorList>
    </citation>
    <scope>NUCLEOTIDE SEQUENCE [LARGE SCALE GENOMIC DNA]</scope>
    <source>
        <strain evidence="2 3">DSM 2985</strain>
    </source>
</reference>
<evidence type="ECO:0000256" key="1">
    <source>
        <dbReference type="SAM" id="Phobius"/>
    </source>
</evidence>
<proteinExistence type="predicted"/>
<keyword evidence="1" id="KW-1133">Transmembrane helix</keyword>
<feature type="transmembrane region" description="Helical" evidence="1">
    <location>
        <begin position="12"/>
        <end position="35"/>
    </location>
</feature>
<dbReference type="EMBL" id="AGRW01000050">
    <property type="protein sequence ID" value="EIC01426.1"/>
    <property type="molecule type" value="Genomic_DNA"/>
</dbReference>
<gene>
    <name evidence="2" type="ORF">TresaDRAFT_1318</name>
</gene>
<comment type="caution">
    <text evidence="2">The sequence shown here is derived from an EMBL/GenBank/DDBJ whole genome shotgun (WGS) entry which is preliminary data.</text>
</comment>
<name>H7EM18_9SPIR</name>
<dbReference type="Proteomes" id="UP000003571">
    <property type="component" value="Unassembled WGS sequence"/>
</dbReference>
<dbReference type="eggNOG" id="ENOG5030WBV">
    <property type="taxonomic scope" value="Bacteria"/>
</dbReference>
<evidence type="ECO:0000313" key="3">
    <source>
        <dbReference type="Proteomes" id="UP000003571"/>
    </source>
</evidence>
<evidence type="ECO:0000313" key="2">
    <source>
        <dbReference type="EMBL" id="EIC01426.1"/>
    </source>
</evidence>
<accession>H7EM18</accession>
<dbReference type="PATRIC" id="fig|907348.3.peg.1967"/>
<keyword evidence="1" id="KW-0812">Transmembrane</keyword>
<feature type="transmembrane region" description="Helical" evidence="1">
    <location>
        <begin position="41"/>
        <end position="59"/>
    </location>
</feature>
<organism evidence="2 3">
    <name type="scientific">Treponema saccharophilum DSM 2985</name>
    <dbReference type="NCBI Taxonomy" id="907348"/>
    <lineage>
        <taxon>Bacteria</taxon>
        <taxon>Pseudomonadati</taxon>
        <taxon>Spirochaetota</taxon>
        <taxon>Spirochaetia</taxon>
        <taxon>Spirochaetales</taxon>
        <taxon>Treponemataceae</taxon>
        <taxon>Treponema</taxon>
    </lineage>
</organism>
<dbReference type="AlphaFoldDB" id="H7EM18"/>